<proteinExistence type="predicted"/>
<evidence type="ECO:0000313" key="3">
    <source>
        <dbReference type="Proteomes" id="UP000807353"/>
    </source>
</evidence>
<protein>
    <submittedName>
        <fullName evidence="2">Uncharacterized protein</fullName>
    </submittedName>
</protein>
<feature type="transmembrane region" description="Helical" evidence="1">
    <location>
        <begin position="137"/>
        <end position="160"/>
    </location>
</feature>
<feature type="transmembrane region" description="Helical" evidence="1">
    <location>
        <begin position="237"/>
        <end position="261"/>
    </location>
</feature>
<gene>
    <name evidence="2" type="ORF">BDZ94DRAFT_1047007</name>
</gene>
<sequence>MSSQQPPIPTQLVVPIIEAYASGIQPAFPFILISAVFSAMLIPLFLMLLVLSTSSSRRQPIFILNVLTISLGVIVAVLSNHLTISSILSPFRGVNPTEDLVYNILYIWLPWITEAILVLRVIVVYGLNITGPHLKPLLMILTFPIVIKTLRAALNIAFLVRWTRDTFSGESLNQFKTTQDLRIWMVPASWILELVDNLYISALFLLRLVTAGHIFNARSVGRESANSRNSISSRMRALFWIATTNLVFPVTFNLTAVIVFFATDNILLAASIEMCNMYVAIICTAFSTIWAGTASFKDAHRSTNLTSTSGRYTKTLPPQMIFKKSDPYQMKTMTSLGTSDVEYNLGSSDNRGEMGKMDEHICPT</sequence>
<dbReference type="Proteomes" id="UP000807353">
    <property type="component" value="Unassembled WGS sequence"/>
</dbReference>
<reference evidence="2" key="1">
    <citation type="submission" date="2020-11" db="EMBL/GenBank/DDBJ databases">
        <authorList>
            <consortium name="DOE Joint Genome Institute"/>
            <person name="Ahrendt S."/>
            <person name="Riley R."/>
            <person name="Andreopoulos W."/>
            <person name="Labutti K."/>
            <person name="Pangilinan J."/>
            <person name="Ruiz-Duenas F.J."/>
            <person name="Barrasa J.M."/>
            <person name="Sanchez-Garcia M."/>
            <person name="Camarero S."/>
            <person name="Miyauchi S."/>
            <person name="Serrano A."/>
            <person name="Linde D."/>
            <person name="Babiker R."/>
            <person name="Drula E."/>
            <person name="Ayuso-Fernandez I."/>
            <person name="Pacheco R."/>
            <person name="Padilla G."/>
            <person name="Ferreira P."/>
            <person name="Barriuso J."/>
            <person name="Kellner H."/>
            <person name="Castanera R."/>
            <person name="Alfaro M."/>
            <person name="Ramirez L."/>
            <person name="Pisabarro A.G."/>
            <person name="Kuo A."/>
            <person name="Tritt A."/>
            <person name="Lipzen A."/>
            <person name="He G."/>
            <person name="Yan M."/>
            <person name="Ng V."/>
            <person name="Cullen D."/>
            <person name="Martin F."/>
            <person name="Rosso M.-N."/>
            <person name="Henrissat B."/>
            <person name="Hibbett D."/>
            <person name="Martinez A.T."/>
            <person name="Grigoriev I.V."/>
        </authorList>
    </citation>
    <scope>NUCLEOTIDE SEQUENCE</scope>
    <source>
        <strain evidence="2">CBS 247.69</strain>
    </source>
</reference>
<feature type="transmembrane region" description="Helical" evidence="1">
    <location>
        <begin position="104"/>
        <end position="125"/>
    </location>
</feature>
<evidence type="ECO:0000256" key="1">
    <source>
        <dbReference type="SAM" id="Phobius"/>
    </source>
</evidence>
<organism evidence="2 3">
    <name type="scientific">Collybia nuda</name>
    <dbReference type="NCBI Taxonomy" id="64659"/>
    <lineage>
        <taxon>Eukaryota</taxon>
        <taxon>Fungi</taxon>
        <taxon>Dikarya</taxon>
        <taxon>Basidiomycota</taxon>
        <taxon>Agaricomycotina</taxon>
        <taxon>Agaricomycetes</taxon>
        <taxon>Agaricomycetidae</taxon>
        <taxon>Agaricales</taxon>
        <taxon>Tricholomatineae</taxon>
        <taxon>Clitocybaceae</taxon>
        <taxon>Collybia</taxon>
    </lineage>
</organism>
<name>A0A9P5XZ72_9AGAR</name>
<evidence type="ECO:0000313" key="2">
    <source>
        <dbReference type="EMBL" id="KAF9459282.1"/>
    </source>
</evidence>
<dbReference type="AlphaFoldDB" id="A0A9P5XZ72"/>
<comment type="caution">
    <text evidence="2">The sequence shown here is derived from an EMBL/GenBank/DDBJ whole genome shotgun (WGS) entry which is preliminary data.</text>
</comment>
<feature type="transmembrane region" description="Helical" evidence="1">
    <location>
        <begin position="267"/>
        <end position="291"/>
    </location>
</feature>
<keyword evidence="1" id="KW-1133">Transmembrane helix</keyword>
<dbReference type="OrthoDB" id="2548432at2759"/>
<dbReference type="EMBL" id="MU150319">
    <property type="protein sequence ID" value="KAF9459282.1"/>
    <property type="molecule type" value="Genomic_DNA"/>
</dbReference>
<keyword evidence="1" id="KW-0472">Membrane</keyword>
<accession>A0A9P5XZ72</accession>
<feature type="transmembrane region" description="Helical" evidence="1">
    <location>
        <begin position="27"/>
        <end position="50"/>
    </location>
</feature>
<feature type="transmembrane region" description="Helical" evidence="1">
    <location>
        <begin position="62"/>
        <end position="84"/>
    </location>
</feature>
<keyword evidence="1" id="KW-0812">Transmembrane</keyword>
<keyword evidence="3" id="KW-1185">Reference proteome</keyword>
<feature type="transmembrane region" description="Helical" evidence="1">
    <location>
        <begin position="198"/>
        <end position="216"/>
    </location>
</feature>